<dbReference type="InterPro" id="IPR004045">
    <property type="entry name" value="Glutathione_S-Trfase_N"/>
</dbReference>
<dbReference type="GO" id="GO:0004364">
    <property type="term" value="F:glutathione transferase activity"/>
    <property type="evidence" value="ECO:0007669"/>
    <property type="project" value="UniProtKB-UniRule"/>
</dbReference>
<proteinExistence type="inferred from homology"/>
<dbReference type="Pfam" id="PF02798">
    <property type="entry name" value="GST_N"/>
    <property type="match status" value="1"/>
</dbReference>
<reference evidence="3 4" key="1">
    <citation type="journal article" date="2020" name="Mol. Biol. Evol.">
        <title>Distinct Expression and Methylation Patterns for Genes with Different Fates following a Single Whole-Genome Duplication in Flowering Plants.</title>
        <authorList>
            <person name="Shi T."/>
            <person name="Rahmani R.S."/>
            <person name="Gugger P.F."/>
            <person name="Wang M."/>
            <person name="Li H."/>
            <person name="Zhang Y."/>
            <person name="Li Z."/>
            <person name="Wang Q."/>
            <person name="Van de Peer Y."/>
            <person name="Marchal K."/>
            <person name="Chen J."/>
        </authorList>
    </citation>
    <scope>NUCLEOTIDE SEQUENCE [LARGE SCALE GENOMIC DNA]</scope>
    <source>
        <tissue evidence="3">Leaf</tissue>
    </source>
</reference>
<dbReference type="AlphaFoldDB" id="A0A822XIS3"/>
<accession>A0A822XIS3</accession>
<keyword evidence="4" id="KW-1185">Reference proteome</keyword>
<sequence>MYPVYKKIPVLIHNGKPICKSIIIIQYIDEVWKDKCPPIHTSAPKPGDQEATKKKPIEIECGDFSIEAHCPKFVAWAKRCMSAWRRRACPNLSLTSTRSTSLRLRFGSQEVRNEVDERERES</sequence>
<dbReference type="PANTHER" id="PTHR11260:SF773">
    <property type="entry name" value="GLUTATHIONE S-TRANSFERASE U26"/>
    <property type="match status" value="1"/>
</dbReference>
<comment type="caution">
    <text evidence="3">The sequence shown here is derived from an EMBL/GenBank/DDBJ whole genome shotgun (WGS) entry which is preliminary data.</text>
</comment>
<feature type="domain" description="GST N-terminal" evidence="2">
    <location>
        <begin position="1"/>
        <end position="36"/>
    </location>
</feature>
<evidence type="ECO:0000259" key="2">
    <source>
        <dbReference type="PROSITE" id="PS50404"/>
    </source>
</evidence>
<comment type="function">
    <text evidence="1">Is involved in the conjugation of reduced glutathione to a wide number of exogenous and endogenous hydrophobic electrophiles.</text>
</comment>
<keyword evidence="1" id="KW-0808">Transferase</keyword>
<gene>
    <name evidence="3" type="ORF">HUJ06_020349</name>
</gene>
<dbReference type="InterPro" id="IPR036249">
    <property type="entry name" value="Thioredoxin-like_sf"/>
</dbReference>
<name>A0A822XIS3_NELNU</name>
<comment type="subcellular location">
    <subcellularLocation>
        <location evidence="1">Cytoplasm</location>
        <location evidence="1">Cytosol</location>
    </subcellularLocation>
</comment>
<dbReference type="SUPFAM" id="SSF52833">
    <property type="entry name" value="Thioredoxin-like"/>
    <property type="match status" value="1"/>
</dbReference>
<evidence type="ECO:0000256" key="1">
    <source>
        <dbReference type="RuleBase" id="RU369102"/>
    </source>
</evidence>
<dbReference type="GO" id="GO:0005829">
    <property type="term" value="C:cytosol"/>
    <property type="evidence" value="ECO:0007669"/>
    <property type="project" value="UniProtKB-SubCell"/>
</dbReference>
<comment type="similarity">
    <text evidence="1">Belongs to the GST superfamily.</text>
</comment>
<keyword evidence="1" id="KW-0963">Cytoplasm</keyword>
<dbReference type="EC" id="2.5.1.18" evidence="1"/>
<protein>
    <recommendedName>
        <fullName evidence="1">Glutathione S-transferase</fullName>
        <ecNumber evidence="1">2.5.1.18</ecNumber>
    </recommendedName>
</protein>
<dbReference type="Proteomes" id="UP000607653">
    <property type="component" value="Unassembled WGS sequence"/>
</dbReference>
<dbReference type="Gene3D" id="3.40.30.10">
    <property type="entry name" value="Glutaredoxin"/>
    <property type="match status" value="1"/>
</dbReference>
<dbReference type="PROSITE" id="PS50404">
    <property type="entry name" value="GST_NTER"/>
    <property type="match status" value="1"/>
</dbReference>
<dbReference type="PANTHER" id="PTHR11260">
    <property type="entry name" value="GLUTATHIONE S-TRANSFERASE, GST, SUPERFAMILY, GST DOMAIN CONTAINING"/>
    <property type="match status" value="1"/>
</dbReference>
<comment type="catalytic activity">
    <reaction evidence="1">
        <text>RX + glutathione = an S-substituted glutathione + a halide anion + H(+)</text>
        <dbReference type="Rhea" id="RHEA:16437"/>
        <dbReference type="ChEBI" id="CHEBI:15378"/>
        <dbReference type="ChEBI" id="CHEBI:16042"/>
        <dbReference type="ChEBI" id="CHEBI:17792"/>
        <dbReference type="ChEBI" id="CHEBI:57925"/>
        <dbReference type="ChEBI" id="CHEBI:90779"/>
        <dbReference type="EC" id="2.5.1.18"/>
    </reaction>
</comment>
<dbReference type="InterPro" id="IPR045073">
    <property type="entry name" value="Omega/Tau-like"/>
</dbReference>
<evidence type="ECO:0000313" key="3">
    <source>
        <dbReference type="EMBL" id="DAD18886.1"/>
    </source>
</evidence>
<dbReference type="EMBL" id="DUZY01000001">
    <property type="protein sequence ID" value="DAD18886.1"/>
    <property type="molecule type" value="Genomic_DNA"/>
</dbReference>
<organism evidence="3 4">
    <name type="scientific">Nelumbo nucifera</name>
    <name type="common">Sacred lotus</name>
    <dbReference type="NCBI Taxonomy" id="4432"/>
    <lineage>
        <taxon>Eukaryota</taxon>
        <taxon>Viridiplantae</taxon>
        <taxon>Streptophyta</taxon>
        <taxon>Embryophyta</taxon>
        <taxon>Tracheophyta</taxon>
        <taxon>Spermatophyta</taxon>
        <taxon>Magnoliopsida</taxon>
        <taxon>Proteales</taxon>
        <taxon>Nelumbonaceae</taxon>
        <taxon>Nelumbo</taxon>
    </lineage>
</organism>
<evidence type="ECO:0000313" key="4">
    <source>
        <dbReference type="Proteomes" id="UP000607653"/>
    </source>
</evidence>